<proteinExistence type="predicted"/>
<keyword evidence="2" id="KW-1185">Reference proteome</keyword>
<protein>
    <submittedName>
        <fullName evidence="1">Uncharacterized protein</fullName>
    </submittedName>
</protein>
<dbReference type="Proteomes" id="UP000662618">
    <property type="component" value="Unassembled WGS sequence"/>
</dbReference>
<comment type="caution">
    <text evidence="1">The sequence shown here is derived from an EMBL/GenBank/DDBJ whole genome shotgun (WGS) entry which is preliminary data.</text>
</comment>
<organism evidence="1 2">
    <name type="scientific">Chryseobacterium aquaeductus</name>
    <dbReference type="NCBI Taxonomy" id="2675056"/>
    <lineage>
        <taxon>Bacteria</taxon>
        <taxon>Pseudomonadati</taxon>
        <taxon>Bacteroidota</taxon>
        <taxon>Flavobacteriia</taxon>
        <taxon>Flavobacteriales</taxon>
        <taxon>Weeksellaceae</taxon>
        <taxon>Chryseobacterium group</taxon>
        <taxon>Chryseobacterium</taxon>
    </lineage>
</organism>
<reference evidence="1" key="1">
    <citation type="submission" date="2020-12" db="EMBL/GenBank/DDBJ databases">
        <authorList>
            <person name="Rodrigo-Torres L."/>
            <person name="Arahal R. D."/>
            <person name="Lucena T."/>
        </authorList>
    </citation>
    <scope>NUCLEOTIDE SEQUENCE</scope>
    <source>
        <strain evidence="1">CECT 9390</strain>
    </source>
</reference>
<dbReference type="EMBL" id="CAJIMS010000001">
    <property type="protein sequence ID" value="CAD7813009.1"/>
    <property type="molecule type" value="Genomic_DNA"/>
</dbReference>
<gene>
    <name evidence="1" type="ORF">CHRY9390_02595</name>
</gene>
<sequence length="61" mass="7258">MSFVYLGTAIDNDKKTEKSNRTLSNTTTLFVCERTYDRMYSTNYRRLAQILRFIKILKQSI</sequence>
<accession>A0A9N8MIP2</accession>
<name>A0A9N8MIP2_9FLAO</name>
<evidence type="ECO:0000313" key="2">
    <source>
        <dbReference type="Proteomes" id="UP000662618"/>
    </source>
</evidence>
<evidence type="ECO:0000313" key="1">
    <source>
        <dbReference type="EMBL" id="CAD7813009.1"/>
    </source>
</evidence>
<dbReference type="AlphaFoldDB" id="A0A9N8MIP2"/>